<organism evidence="6 7">
    <name type="scientific">Amycolatopsis acidicola</name>
    <dbReference type="NCBI Taxonomy" id="2596893"/>
    <lineage>
        <taxon>Bacteria</taxon>
        <taxon>Bacillati</taxon>
        <taxon>Actinomycetota</taxon>
        <taxon>Actinomycetes</taxon>
        <taxon>Pseudonocardiales</taxon>
        <taxon>Pseudonocardiaceae</taxon>
        <taxon>Amycolatopsis</taxon>
    </lineage>
</organism>
<proteinExistence type="predicted"/>
<dbReference type="PANTHER" id="PTHR30055:SF234">
    <property type="entry name" value="HTH-TYPE TRANSCRIPTIONAL REGULATOR BETI"/>
    <property type="match status" value="1"/>
</dbReference>
<sequence>MLNTRARILDTAQRLFAEQGYQHTSVRQIAERLGLTKTAVLYHFPAKVDILLALAEPFLADLEAAVGVAEDRWGAIEGLLEAHLKHRHLLHNNVLQDLAMMAQESVARRYARLMLEANRLVAGPGPDFATKVQAAQAIAMLSDPVIIYADAPIDDLRAAVLAGVKAFYSDDSE</sequence>
<dbReference type="OrthoDB" id="3186364at2"/>
<evidence type="ECO:0000313" key="6">
    <source>
        <dbReference type="EMBL" id="KAA9161065.1"/>
    </source>
</evidence>
<evidence type="ECO:0000256" key="3">
    <source>
        <dbReference type="ARBA" id="ARBA00023163"/>
    </source>
</evidence>
<dbReference type="InterPro" id="IPR009057">
    <property type="entry name" value="Homeodomain-like_sf"/>
</dbReference>
<dbReference type="InterPro" id="IPR050109">
    <property type="entry name" value="HTH-type_TetR-like_transc_reg"/>
</dbReference>
<dbReference type="RefSeq" id="WP_144747149.1">
    <property type="nucleotide sequence ID" value="NZ_VMNW02000018.1"/>
</dbReference>
<dbReference type="EMBL" id="VMNW02000018">
    <property type="protein sequence ID" value="KAA9161065.1"/>
    <property type="molecule type" value="Genomic_DNA"/>
</dbReference>
<reference evidence="6" key="1">
    <citation type="submission" date="2019-09" db="EMBL/GenBank/DDBJ databases">
        <authorList>
            <person name="Teo W.F.A."/>
            <person name="Duangmal K."/>
        </authorList>
    </citation>
    <scope>NUCLEOTIDE SEQUENCE [LARGE SCALE GENOMIC DNA]</scope>
    <source>
        <strain evidence="6">K81G1</strain>
    </source>
</reference>
<dbReference type="PANTHER" id="PTHR30055">
    <property type="entry name" value="HTH-TYPE TRANSCRIPTIONAL REGULATOR RUTR"/>
    <property type="match status" value="1"/>
</dbReference>
<dbReference type="Gene3D" id="1.10.357.10">
    <property type="entry name" value="Tetracycline Repressor, domain 2"/>
    <property type="match status" value="1"/>
</dbReference>
<dbReference type="PRINTS" id="PR00455">
    <property type="entry name" value="HTHTETR"/>
</dbReference>
<evidence type="ECO:0000256" key="4">
    <source>
        <dbReference type="PROSITE-ProRule" id="PRU00335"/>
    </source>
</evidence>
<dbReference type="GO" id="GO:0003700">
    <property type="term" value="F:DNA-binding transcription factor activity"/>
    <property type="evidence" value="ECO:0007669"/>
    <property type="project" value="TreeGrafter"/>
</dbReference>
<accession>A0A5N0V4Z4</accession>
<dbReference type="Pfam" id="PF00440">
    <property type="entry name" value="TetR_N"/>
    <property type="match status" value="1"/>
</dbReference>
<protein>
    <submittedName>
        <fullName evidence="6">TetR/AcrR family transcriptional regulator</fullName>
    </submittedName>
</protein>
<dbReference type="PROSITE" id="PS50977">
    <property type="entry name" value="HTH_TETR_2"/>
    <property type="match status" value="1"/>
</dbReference>
<keyword evidence="7" id="KW-1185">Reference proteome</keyword>
<feature type="DNA-binding region" description="H-T-H motif" evidence="4">
    <location>
        <begin position="25"/>
        <end position="44"/>
    </location>
</feature>
<keyword evidence="2 4" id="KW-0238">DNA-binding</keyword>
<dbReference type="InterPro" id="IPR001647">
    <property type="entry name" value="HTH_TetR"/>
</dbReference>
<comment type="caution">
    <text evidence="6">The sequence shown here is derived from an EMBL/GenBank/DDBJ whole genome shotgun (WGS) entry which is preliminary data.</text>
</comment>
<dbReference type="SUPFAM" id="SSF46689">
    <property type="entry name" value="Homeodomain-like"/>
    <property type="match status" value="1"/>
</dbReference>
<evidence type="ECO:0000256" key="2">
    <source>
        <dbReference type="ARBA" id="ARBA00023125"/>
    </source>
</evidence>
<dbReference type="GO" id="GO:0000976">
    <property type="term" value="F:transcription cis-regulatory region binding"/>
    <property type="evidence" value="ECO:0007669"/>
    <property type="project" value="TreeGrafter"/>
</dbReference>
<dbReference type="Proteomes" id="UP000319769">
    <property type="component" value="Unassembled WGS sequence"/>
</dbReference>
<feature type="domain" description="HTH tetR-type" evidence="5">
    <location>
        <begin position="2"/>
        <end position="62"/>
    </location>
</feature>
<gene>
    <name evidence="6" type="ORF">FPZ12_014980</name>
</gene>
<keyword evidence="3" id="KW-0804">Transcription</keyword>
<dbReference type="AlphaFoldDB" id="A0A5N0V4Z4"/>
<evidence type="ECO:0000313" key="7">
    <source>
        <dbReference type="Proteomes" id="UP000319769"/>
    </source>
</evidence>
<evidence type="ECO:0000256" key="1">
    <source>
        <dbReference type="ARBA" id="ARBA00023015"/>
    </source>
</evidence>
<keyword evidence="1" id="KW-0805">Transcription regulation</keyword>
<name>A0A5N0V4Z4_9PSEU</name>
<evidence type="ECO:0000259" key="5">
    <source>
        <dbReference type="PROSITE" id="PS50977"/>
    </source>
</evidence>